<dbReference type="GO" id="GO:0008076">
    <property type="term" value="C:voltage-gated potassium channel complex"/>
    <property type="evidence" value="ECO:0007669"/>
    <property type="project" value="InterPro"/>
</dbReference>
<keyword evidence="3" id="KW-0633">Potassium transport</keyword>
<dbReference type="SUPFAM" id="SSF54695">
    <property type="entry name" value="POZ domain"/>
    <property type="match status" value="1"/>
</dbReference>
<evidence type="ECO:0000256" key="5">
    <source>
        <dbReference type="ARBA" id="ARBA00022826"/>
    </source>
</evidence>
<dbReference type="Gene3D" id="3.30.710.10">
    <property type="entry name" value="Potassium Channel Kv1.1, Chain A"/>
    <property type="match status" value="1"/>
</dbReference>
<dbReference type="Pfam" id="PF02214">
    <property type="entry name" value="BTB_2"/>
    <property type="match status" value="1"/>
</dbReference>
<dbReference type="RefSeq" id="XP_066916338.1">
    <property type="nucleotide sequence ID" value="XM_067060237.1"/>
</dbReference>
<evidence type="ECO:0000313" key="16">
    <source>
        <dbReference type="Proteomes" id="UP000594262"/>
    </source>
</evidence>
<evidence type="ECO:0000256" key="7">
    <source>
        <dbReference type="ARBA" id="ARBA00022958"/>
    </source>
</evidence>
<name>A0A7M5TUZ8_9CNID</name>
<feature type="domain" description="BTB" evidence="14">
    <location>
        <begin position="15"/>
        <end position="115"/>
    </location>
</feature>
<organism evidence="15 16">
    <name type="scientific">Clytia hemisphaerica</name>
    <dbReference type="NCBI Taxonomy" id="252671"/>
    <lineage>
        <taxon>Eukaryota</taxon>
        <taxon>Metazoa</taxon>
        <taxon>Cnidaria</taxon>
        <taxon>Hydrozoa</taxon>
        <taxon>Hydroidolina</taxon>
        <taxon>Leptothecata</taxon>
        <taxon>Obeliida</taxon>
        <taxon>Clytiidae</taxon>
        <taxon>Clytia</taxon>
    </lineage>
</organism>
<feature type="compositionally biased region" description="Basic and acidic residues" evidence="12">
    <location>
        <begin position="712"/>
        <end position="735"/>
    </location>
</feature>
<dbReference type="EnsemblMetazoa" id="CLYHEMT002277.1">
    <property type="protein sequence ID" value="CLYHEMP002277.1"/>
    <property type="gene ID" value="CLYHEMG002277"/>
</dbReference>
<dbReference type="Pfam" id="PF00520">
    <property type="entry name" value="Ion_trans"/>
    <property type="match status" value="1"/>
</dbReference>
<dbReference type="InterPro" id="IPR003968">
    <property type="entry name" value="K_chnl_volt-dep_Kv"/>
</dbReference>
<feature type="compositionally biased region" description="Polar residues" evidence="12">
    <location>
        <begin position="494"/>
        <end position="508"/>
    </location>
</feature>
<feature type="compositionally biased region" description="Low complexity" evidence="12">
    <location>
        <begin position="466"/>
        <end position="481"/>
    </location>
</feature>
<dbReference type="AlphaFoldDB" id="A0A7M5TUZ8"/>
<sequence>MDPFSMQDNEDQEADRVILNVGGVHFETYVTTLQNIADTRLAWLIENVEEETLRKREFFFDRHPGAFVHILNFYRTGKLHTPTDLCGPAFEEELQFWGIDEKQMEPCCWETFTKHREAESNLRTFEGPGFEDLQVTRRRKYSNFNSHDDESFMKRNMRQIWDLMNDPHSSELAKRFSLLSCGMIIISLSVYCLLTMRSLREDSILKWINKICLVFFTIEFILRVIVCPRKIQFIKDYKNWIDFLSLIPSFLMIAFPGSNWIYNLVIIRLLRVFKFFKLSYGLQVLLHTLKASSYELTLLLLVLLIPLVVFSSLVYAFEFNMTDGETDFDSIPKTFWWTIVTMTTVGYGDMAPKTWIGQVVGSICAIISVLIIALPISVIGNNFNLYYAHVRARLKLPKKNRHLLQGRLRGLLKQPAMLSSRDRDRKNITRRNGGNSLSMPPAGNGRLTVDTLSPSPNFMLKRRGAAQTTSQISLSSSNESIANDEKQETFVKIDSNSPKTSTNESTPMINERRSRQCSLEVNHVTKENDRRSPNTRRRRLNIQEEPHNHFSVNSRGSEVGIQYSTEDSNDNLSGSSDSIILPSVSLTKEELENHFNNAYNQNNENVTESGDENDDEFSLSPTKNLLHIVGNNEEPNIRRESMKRMTTVDYNQNTKNTKERLRSNTLNSDDMNHKEKLRKQNTIASSSPGGLLRKISSPPLFLNHLLGNGDGGAERRKNSLDRDKIQRSSSKELNGEKPAQNNVNHNSLEDHMDGEKLHSKNTGTENCIPASRPYKRPLQRSATDHNFYVDQNHRDGDQKHHLPNFSLSIDNISLNKYKLTDEERKMLLRESGV</sequence>
<feature type="compositionally biased region" description="Basic and acidic residues" evidence="12">
    <location>
        <begin position="523"/>
        <end position="532"/>
    </location>
</feature>
<evidence type="ECO:0000256" key="10">
    <source>
        <dbReference type="ARBA" id="ARBA00023136"/>
    </source>
</evidence>
<dbReference type="Gene3D" id="1.10.287.70">
    <property type="match status" value="1"/>
</dbReference>
<dbReference type="InterPro" id="IPR005821">
    <property type="entry name" value="Ion_trans_dom"/>
</dbReference>
<dbReference type="Proteomes" id="UP000594262">
    <property type="component" value="Unplaced"/>
</dbReference>
<evidence type="ECO:0000256" key="1">
    <source>
        <dbReference type="ARBA" id="ARBA00004141"/>
    </source>
</evidence>
<keyword evidence="11" id="KW-0407">Ion channel</keyword>
<evidence type="ECO:0000256" key="8">
    <source>
        <dbReference type="ARBA" id="ARBA00022989"/>
    </source>
</evidence>
<keyword evidence="8 13" id="KW-1133">Transmembrane helix</keyword>
<dbReference type="Gene3D" id="1.20.120.350">
    <property type="entry name" value="Voltage-gated potassium channels. Chain C"/>
    <property type="match status" value="1"/>
</dbReference>
<evidence type="ECO:0000256" key="13">
    <source>
        <dbReference type="SAM" id="Phobius"/>
    </source>
</evidence>
<evidence type="ECO:0000256" key="11">
    <source>
        <dbReference type="ARBA" id="ARBA00023303"/>
    </source>
</evidence>
<dbReference type="OrthoDB" id="415460at2759"/>
<comment type="subcellular location">
    <subcellularLocation>
        <location evidence="1">Membrane</location>
        <topology evidence="1">Multi-pass membrane protein</topology>
    </subcellularLocation>
</comment>
<keyword evidence="10 13" id="KW-0472">Membrane</keyword>
<dbReference type="InterPro" id="IPR003974">
    <property type="entry name" value="K_chnl_volt-dep_Kv3"/>
</dbReference>
<proteinExistence type="predicted"/>
<feature type="transmembrane region" description="Helical" evidence="13">
    <location>
        <begin position="207"/>
        <end position="226"/>
    </location>
</feature>
<dbReference type="InterPro" id="IPR011333">
    <property type="entry name" value="SKP1/BTB/POZ_sf"/>
</dbReference>
<dbReference type="InterPro" id="IPR000210">
    <property type="entry name" value="BTB/POZ_dom"/>
</dbReference>
<dbReference type="PANTHER" id="PTHR11537">
    <property type="entry name" value="VOLTAGE-GATED POTASSIUM CHANNEL"/>
    <property type="match status" value="1"/>
</dbReference>
<dbReference type="PRINTS" id="PR01498">
    <property type="entry name" value="SHAWCHANNEL"/>
</dbReference>
<dbReference type="GO" id="GO:0001508">
    <property type="term" value="P:action potential"/>
    <property type="evidence" value="ECO:0007669"/>
    <property type="project" value="TreeGrafter"/>
</dbReference>
<evidence type="ECO:0000256" key="3">
    <source>
        <dbReference type="ARBA" id="ARBA00022538"/>
    </source>
</evidence>
<evidence type="ECO:0000256" key="12">
    <source>
        <dbReference type="SAM" id="MobiDB-lite"/>
    </source>
</evidence>
<reference evidence="15" key="1">
    <citation type="submission" date="2021-01" db="UniProtKB">
        <authorList>
            <consortium name="EnsemblMetazoa"/>
        </authorList>
    </citation>
    <scope>IDENTIFICATION</scope>
</reference>
<feature type="region of interest" description="Disordered" evidence="12">
    <location>
        <begin position="706"/>
        <end position="780"/>
    </location>
</feature>
<feature type="transmembrane region" description="Helical" evidence="13">
    <location>
        <begin position="355"/>
        <end position="379"/>
    </location>
</feature>
<feature type="region of interest" description="Disordered" evidence="12">
    <location>
        <begin position="633"/>
        <end position="692"/>
    </location>
</feature>
<evidence type="ECO:0000313" key="15">
    <source>
        <dbReference type="EnsemblMetazoa" id="CLYHEMP002277.1"/>
    </source>
</evidence>
<keyword evidence="2" id="KW-0813">Transport</keyword>
<dbReference type="InterPro" id="IPR003131">
    <property type="entry name" value="T1-type_BTB"/>
</dbReference>
<dbReference type="SUPFAM" id="SSF81324">
    <property type="entry name" value="Voltage-gated potassium channels"/>
    <property type="match status" value="1"/>
</dbReference>
<keyword evidence="5" id="KW-0631">Potassium channel</keyword>
<keyword evidence="16" id="KW-1185">Reference proteome</keyword>
<evidence type="ECO:0000256" key="9">
    <source>
        <dbReference type="ARBA" id="ARBA00023065"/>
    </source>
</evidence>
<dbReference type="SMART" id="SM00225">
    <property type="entry name" value="BTB"/>
    <property type="match status" value="1"/>
</dbReference>
<dbReference type="PANTHER" id="PTHR11537:SF252">
    <property type="entry name" value="POTASSIUM VOLTAGE-GATED CHANNEL PROTEIN SHAW"/>
    <property type="match status" value="1"/>
</dbReference>
<feature type="transmembrane region" description="Helical" evidence="13">
    <location>
        <begin position="176"/>
        <end position="195"/>
    </location>
</feature>
<keyword evidence="7" id="KW-0630">Potassium</keyword>
<feature type="compositionally biased region" description="Basic and acidic residues" evidence="12">
    <location>
        <begin position="747"/>
        <end position="758"/>
    </location>
</feature>
<keyword evidence="4 13" id="KW-0812">Transmembrane</keyword>
<keyword evidence="6" id="KW-0851">Voltage-gated channel</keyword>
<dbReference type="FunFam" id="1.10.287.70:FF:000002">
    <property type="entry name" value="Potassium voltage-gated channel subfamily a member"/>
    <property type="match status" value="1"/>
</dbReference>
<dbReference type="GO" id="GO:0005251">
    <property type="term" value="F:delayed rectifier potassium channel activity"/>
    <property type="evidence" value="ECO:0007669"/>
    <property type="project" value="TreeGrafter"/>
</dbReference>
<dbReference type="InterPro" id="IPR027359">
    <property type="entry name" value="Volt_channel_dom_sf"/>
</dbReference>
<feature type="region of interest" description="Disordered" evidence="12">
    <location>
        <begin position="415"/>
        <end position="554"/>
    </location>
</feature>
<feature type="region of interest" description="Disordered" evidence="12">
    <location>
        <begin position="600"/>
        <end position="621"/>
    </location>
</feature>
<evidence type="ECO:0000256" key="6">
    <source>
        <dbReference type="ARBA" id="ARBA00022882"/>
    </source>
</evidence>
<dbReference type="FunFam" id="3.30.710.10:FF:000002">
    <property type="entry name" value="Potassium voltage-gated channel subfamily C member 2"/>
    <property type="match status" value="1"/>
</dbReference>
<evidence type="ECO:0000256" key="2">
    <source>
        <dbReference type="ARBA" id="ARBA00022448"/>
    </source>
</evidence>
<feature type="transmembrane region" description="Helical" evidence="13">
    <location>
        <begin position="296"/>
        <end position="317"/>
    </location>
</feature>
<dbReference type="GeneID" id="136803500"/>
<evidence type="ECO:0000259" key="14">
    <source>
        <dbReference type="SMART" id="SM00225"/>
    </source>
</evidence>
<dbReference type="GO" id="GO:0051260">
    <property type="term" value="P:protein homooligomerization"/>
    <property type="evidence" value="ECO:0007669"/>
    <property type="project" value="InterPro"/>
</dbReference>
<dbReference type="PRINTS" id="PR00169">
    <property type="entry name" value="KCHANNEL"/>
</dbReference>
<dbReference type="InterPro" id="IPR028325">
    <property type="entry name" value="VG_K_chnl"/>
</dbReference>
<keyword evidence="9" id="KW-0406">Ion transport</keyword>
<evidence type="ECO:0000256" key="4">
    <source>
        <dbReference type="ARBA" id="ARBA00022692"/>
    </source>
</evidence>
<feature type="transmembrane region" description="Helical" evidence="13">
    <location>
        <begin position="246"/>
        <end position="270"/>
    </location>
</feature>
<accession>A0A7M5TUZ8</accession>
<protein>
    <recommendedName>
        <fullName evidence="14">BTB domain-containing protein</fullName>
    </recommendedName>
</protein>
<dbReference type="PRINTS" id="PR01491">
    <property type="entry name" value="KVCHANNEL"/>
</dbReference>